<feature type="compositionally biased region" description="Low complexity" evidence="1">
    <location>
        <begin position="8"/>
        <end position="19"/>
    </location>
</feature>
<evidence type="ECO:0000313" key="2">
    <source>
        <dbReference type="EMBL" id="KAJ3722835.1"/>
    </source>
</evidence>
<proteinExistence type="predicted"/>
<accession>A0AA38J512</accession>
<keyword evidence="3" id="KW-1185">Reference proteome</keyword>
<comment type="caution">
    <text evidence="2">The sequence shown here is derived from an EMBL/GenBank/DDBJ whole genome shotgun (WGS) entry which is preliminary data.</text>
</comment>
<dbReference type="EMBL" id="JANVFO010000054">
    <property type="protein sequence ID" value="KAJ3722835.1"/>
    <property type="molecule type" value="Genomic_DNA"/>
</dbReference>
<feature type="compositionally biased region" description="Basic and acidic residues" evidence="1">
    <location>
        <begin position="92"/>
        <end position="101"/>
    </location>
</feature>
<name>A0AA38J512_9AGAR</name>
<feature type="region of interest" description="Disordered" evidence="1">
    <location>
        <begin position="1"/>
        <end position="32"/>
    </location>
</feature>
<protein>
    <submittedName>
        <fullName evidence="2">Uncharacterized protein</fullName>
    </submittedName>
</protein>
<evidence type="ECO:0000313" key="3">
    <source>
        <dbReference type="Proteomes" id="UP001176059"/>
    </source>
</evidence>
<organism evidence="2 3">
    <name type="scientific">Lentinula guzmanii</name>
    <dbReference type="NCBI Taxonomy" id="2804957"/>
    <lineage>
        <taxon>Eukaryota</taxon>
        <taxon>Fungi</taxon>
        <taxon>Dikarya</taxon>
        <taxon>Basidiomycota</taxon>
        <taxon>Agaricomycotina</taxon>
        <taxon>Agaricomycetes</taxon>
        <taxon>Agaricomycetidae</taxon>
        <taxon>Agaricales</taxon>
        <taxon>Marasmiineae</taxon>
        <taxon>Omphalotaceae</taxon>
        <taxon>Lentinula</taxon>
    </lineage>
</organism>
<reference evidence="2" key="2">
    <citation type="journal article" date="2023" name="Proc. Natl. Acad. Sci. U.S.A.">
        <title>A global phylogenomic analysis of the shiitake genus Lentinula.</title>
        <authorList>
            <person name="Sierra-Patev S."/>
            <person name="Min B."/>
            <person name="Naranjo-Ortiz M."/>
            <person name="Looney B."/>
            <person name="Konkel Z."/>
            <person name="Slot J.C."/>
            <person name="Sakamoto Y."/>
            <person name="Steenwyk J.L."/>
            <person name="Rokas A."/>
            <person name="Carro J."/>
            <person name="Camarero S."/>
            <person name="Ferreira P."/>
            <person name="Molpeceres G."/>
            <person name="Ruiz-Duenas F.J."/>
            <person name="Serrano A."/>
            <person name="Henrissat B."/>
            <person name="Drula E."/>
            <person name="Hughes K.W."/>
            <person name="Mata J.L."/>
            <person name="Ishikawa N.K."/>
            <person name="Vargas-Isla R."/>
            <person name="Ushijima S."/>
            <person name="Smith C.A."/>
            <person name="Donoghue J."/>
            <person name="Ahrendt S."/>
            <person name="Andreopoulos W."/>
            <person name="He G."/>
            <person name="LaButti K."/>
            <person name="Lipzen A."/>
            <person name="Ng V."/>
            <person name="Riley R."/>
            <person name="Sandor L."/>
            <person name="Barry K."/>
            <person name="Martinez A.T."/>
            <person name="Xiao Y."/>
            <person name="Gibbons J.G."/>
            <person name="Terashima K."/>
            <person name="Grigoriev I.V."/>
            <person name="Hibbett D."/>
        </authorList>
    </citation>
    <scope>NUCLEOTIDE SEQUENCE</scope>
    <source>
        <strain evidence="2">ET3784</strain>
    </source>
</reference>
<dbReference type="AlphaFoldDB" id="A0AA38J512"/>
<evidence type="ECO:0000256" key="1">
    <source>
        <dbReference type="SAM" id="MobiDB-lite"/>
    </source>
</evidence>
<feature type="compositionally biased region" description="Basic residues" evidence="1">
    <location>
        <begin position="131"/>
        <end position="140"/>
    </location>
</feature>
<reference evidence="2" key="1">
    <citation type="submission" date="2022-08" db="EMBL/GenBank/DDBJ databases">
        <authorList>
            <consortium name="DOE Joint Genome Institute"/>
            <person name="Min B."/>
            <person name="Sierra-Patev S."/>
            <person name="Naranjo-Ortiz M."/>
            <person name="Looney B."/>
            <person name="Konkel Z."/>
            <person name="Slot J.C."/>
            <person name="Sakamoto Y."/>
            <person name="Steenwyk J.L."/>
            <person name="Rokas A."/>
            <person name="Carro J."/>
            <person name="Camarero S."/>
            <person name="Ferreira P."/>
            <person name="Molpeceres G."/>
            <person name="Ruiz-duenas F.J."/>
            <person name="Serrano A."/>
            <person name="Henrissat B."/>
            <person name="Drula E."/>
            <person name="Hughes K.W."/>
            <person name="Mata J.L."/>
            <person name="Ishikawa N.K."/>
            <person name="Vargas-Isla R."/>
            <person name="Ushijima S."/>
            <person name="Smith C.A."/>
            <person name="Ahrendt S."/>
            <person name="Andreopoulos W."/>
            <person name="He G."/>
            <person name="LaButti K."/>
            <person name="Lipzen A."/>
            <person name="Ng V."/>
            <person name="Riley R."/>
            <person name="Sandor L."/>
            <person name="Barry K."/>
            <person name="Martinez A.T."/>
            <person name="Xiao Y."/>
            <person name="Gibbons J.G."/>
            <person name="Terashima K."/>
            <person name="Hibbett D.S."/>
            <person name="Grigoriev I.V."/>
        </authorList>
    </citation>
    <scope>NUCLEOTIDE SEQUENCE</scope>
    <source>
        <strain evidence="2">ET3784</strain>
    </source>
</reference>
<feature type="compositionally biased region" description="Basic residues" evidence="1">
    <location>
        <begin position="71"/>
        <end position="83"/>
    </location>
</feature>
<feature type="region of interest" description="Disordered" evidence="1">
    <location>
        <begin position="131"/>
        <end position="158"/>
    </location>
</feature>
<gene>
    <name evidence="2" type="ORF">DFJ43DRAFT_661448</name>
</gene>
<dbReference type="Proteomes" id="UP001176059">
    <property type="component" value="Unassembled WGS sequence"/>
</dbReference>
<sequence>MNSPIEPGSPTLSTPSSGSDVEDLNLTPSSSAFSAGLNALSATLSNAIPSSSSKRRLNPGSLSSRDPRDSKSRKRDNPHHHSKGQTGAAGTEGERERERQGVRGGNYEVQKEKREKEELLDMGIVEFLRKGKAQRNRRSSHLISRPELGDPFLEINFD</sequence>
<feature type="region of interest" description="Disordered" evidence="1">
    <location>
        <begin position="45"/>
        <end position="112"/>
    </location>
</feature>